<dbReference type="Gene3D" id="1.20.1280.50">
    <property type="match status" value="1"/>
</dbReference>
<dbReference type="SUPFAM" id="SSF81383">
    <property type="entry name" value="F-box domain"/>
    <property type="match status" value="1"/>
</dbReference>
<keyword evidence="4" id="KW-1185">Reference proteome</keyword>
<evidence type="ECO:0000259" key="2">
    <source>
        <dbReference type="Pfam" id="PF00646"/>
    </source>
</evidence>
<feature type="region of interest" description="Disordered" evidence="1">
    <location>
        <begin position="88"/>
        <end position="108"/>
    </location>
</feature>
<accession>A0A811Q727</accession>
<sequence length="250" mass="28506">MELDNTFRKRARVSGVIDGCSAGGPDRLSSLPDCLLHTIMSFLRARQAVQTCVLSTRWRHLWRSVPCLDIDFDEFNKAPPSNVNRICLSSSDDSSSSESDTSDSDSDRWLPHPFNKDWEDFEDFAVTLMRRCNIAQLDSFRLNIVRSRAPVFGNRLAAGWLRRAMKYDTPDRASKLGLSSGSWRLKRLHLCHVLLDDHFVKRVSSVCHSLEDLELDDCSCQIMSITSQSLKTLVLKNVDGTVFLRLYRPH</sequence>
<comment type="caution">
    <text evidence="3">The sequence shown here is derived from an EMBL/GenBank/DDBJ whole genome shotgun (WGS) entry which is preliminary data.</text>
</comment>
<dbReference type="InterPro" id="IPR053197">
    <property type="entry name" value="F-box_SCFL_complex_component"/>
</dbReference>
<organism evidence="3 4">
    <name type="scientific">Miscanthus lutarioriparius</name>
    <dbReference type="NCBI Taxonomy" id="422564"/>
    <lineage>
        <taxon>Eukaryota</taxon>
        <taxon>Viridiplantae</taxon>
        <taxon>Streptophyta</taxon>
        <taxon>Embryophyta</taxon>
        <taxon>Tracheophyta</taxon>
        <taxon>Spermatophyta</taxon>
        <taxon>Magnoliopsida</taxon>
        <taxon>Liliopsida</taxon>
        <taxon>Poales</taxon>
        <taxon>Poaceae</taxon>
        <taxon>PACMAD clade</taxon>
        <taxon>Panicoideae</taxon>
        <taxon>Andropogonodae</taxon>
        <taxon>Andropogoneae</taxon>
        <taxon>Saccharinae</taxon>
        <taxon>Miscanthus</taxon>
    </lineage>
</organism>
<dbReference type="FunFam" id="1.20.1280.50:FF:000063">
    <property type="entry name" value="F-box domain containing protein, expressed"/>
    <property type="match status" value="1"/>
</dbReference>
<dbReference type="InterPro" id="IPR036047">
    <property type="entry name" value="F-box-like_dom_sf"/>
</dbReference>
<reference evidence="3" key="1">
    <citation type="submission" date="2020-10" db="EMBL/GenBank/DDBJ databases">
        <authorList>
            <person name="Han B."/>
            <person name="Lu T."/>
            <person name="Zhao Q."/>
            <person name="Huang X."/>
            <person name="Zhao Y."/>
        </authorList>
    </citation>
    <scope>NUCLEOTIDE SEQUENCE</scope>
</reference>
<gene>
    <name evidence="3" type="ORF">NCGR_LOCUS39910</name>
</gene>
<evidence type="ECO:0000313" key="3">
    <source>
        <dbReference type="EMBL" id="CAD6256403.1"/>
    </source>
</evidence>
<evidence type="ECO:0000313" key="4">
    <source>
        <dbReference type="Proteomes" id="UP000604825"/>
    </source>
</evidence>
<name>A0A811Q727_9POAL</name>
<dbReference type="InterPro" id="IPR001810">
    <property type="entry name" value="F-box_dom"/>
</dbReference>
<dbReference type="PANTHER" id="PTHR34223">
    <property type="entry name" value="OS11G0201299 PROTEIN"/>
    <property type="match status" value="1"/>
</dbReference>
<dbReference type="EMBL" id="CAJGYO010000010">
    <property type="protein sequence ID" value="CAD6256403.1"/>
    <property type="molecule type" value="Genomic_DNA"/>
</dbReference>
<dbReference type="InterPro" id="IPR053781">
    <property type="entry name" value="F-box_AtFBL13-like"/>
</dbReference>
<evidence type="ECO:0000256" key="1">
    <source>
        <dbReference type="SAM" id="MobiDB-lite"/>
    </source>
</evidence>
<feature type="domain" description="F-box" evidence="2">
    <location>
        <begin position="28"/>
        <end position="67"/>
    </location>
</feature>
<dbReference type="CDD" id="cd22160">
    <property type="entry name" value="F-box_AtFBL13-like"/>
    <property type="match status" value="1"/>
</dbReference>
<dbReference type="Proteomes" id="UP000604825">
    <property type="component" value="Unassembled WGS sequence"/>
</dbReference>
<protein>
    <recommendedName>
        <fullName evidence="2">F-box domain-containing protein</fullName>
    </recommendedName>
</protein>
<dbReference type="PANTHER" id="PTHR34223:SF27">
    <property type="entry name" value="F-BOX DOMAIN-CONTAINING PROTEIN"/>
    <property type="match status" value="1"/>
</dbReference>
<dbReference type="OrthoDB" id="586540at2759"/>
<feature type="compositionally biased region" description="Low complexity" evidence="1">
    <location>
        <begin position="89"/>
        <end position="99"/>
    </location>
</feature>
<dbReference type="AlphaFoldDB" id="A0A811Q727"/>
<dbReference type="Pfam" id="PF00646">
    <property type="entry name" value="F-box"/>
    <property type="match status" value="1"/>
</dbReference>
<proteinExistence type="predicted"/>